<dbReference type="InterPro" id="IPR021815">
    <property type="entry name" value="TsiV"/>
</dbReference>
<reference evidence="1 2" key="1">
    <citation type="submission" date="2018-12" db="EMBL/GenBank/DDBJ databases">
        <title>Complete Genome Sequence of the Corallopyronin A producing Myxobacterium Corallococcus coralloides B035.</title>
        <authorList>
            <person name="Bouhired S.M."/>
            <person name="Rupp O."/>
            <person name="Blom J."/>
            <person name="Schaeberle T.F."/>
            <person name="Kehraus S."/>
            <person name="Schiefer A."/>
            <person name="Pfarr K."/>
            <person name="Goesmann A."/>
            <person name="Hoerauf A."/>
            <person name="Koenig G.M."/>
        </authorList>
    </citation>
    <scope>NUCLEOTIDE SEQUENCE [LARGE SCALE GENOMIC DNA]</scope>
    <source>
        <strain evidence="1 2">B035</strain>
    </source>
</reference>
<sequence length="303" mass="33940">MKEAFPLIRLRGRGGWLEGRDGIVVSFFIHRDHTEVAPAIWRAIETYRRAIPAGSLNWYTSNDGDMVPLDHEGWEHNRREVIDCLGGGGRTAELRESPSETGGYQVEYYGRLLNSPFHDAPATALAFTFPTEYLVRHGAEHLRALAFELARELPFNFGYASFAIVSTQGSWASGDWAQLEALLARYLGLDVYSVGRASSVIGTHGLGPHWLTFLGQPLLGRLGGTEALRRELSFPEASLLPMDGDRLLITLGDEPSPIDTKEGAIPPQYLALGRMLKPFMFEYRGDLNGIQHDMNRWRRRLCL</sequence>
<evidence type="ECO:0000313" key="2">
    <source>
        <dbReference type="Proteomes" id="UP000288758"/>
    </source>
</evidence>
<dbReference type="Proteomes" id="UP000288758">
    <property type="component" value="Chromosome"/>
</dbReference>
<dbReference type="AlphaFoldDB" id="A0A410S2N9"/>
<dbReference type="Pfam" id="PF11876">
    <property type="entry name" value="TsiV"/>
    <property type="match status" value="1"/>
</dbReference>
<accession>A0A410S2N9</accession>
<organism evidence="1 2">
    <name type="scientific">Corallococcus coralloides</name>
    <name type="common">Myxococcus coralloides</name>
    <dbReference type="NCBI Taxonomy" id="184914"/>
    <lineage>
        <taxon>Bacteria</taxon>
        <taxon>Pseudomonadati</taxon>
        <taxon>Myxococcota</taxon>
        <taxon>Myxococcia</taxon>
        <taxon>Myxococcales</taxon>
        <taxon>Cystobacterineae</taxon>
        <taxon>Myxococcaceae</taxon>
        <taxon>Corallococcus</taxon>
    </lineage>
</organism>
<protein>
    <recommendedName>
        <fullName evidence="3">DUF3396 domain-containing protein</fullName>
    </recommendedName>
</protein>
<evidence type="ECO:0000313" key="1">
    <source>
        <dbReference type="EMBL" id="QAT88477.1"/>
    </source>
</evidence>
<proteinExistence type="predicted"/>
<dbReference type="RefSeq" id="WP_128799633.1">
    <property type="nucleotide sequence ID" value="NZ_CP034669.1"/>
</dbReference>
<dbReference type="EMBL" id="CP034669">
    <property type="protein sequence ID" value="QAT88477.1"/>
    <property type="molecule type" value="Genomic_DNA"/>
</dbReference>
<gene>
    <name evidence="1" type="ORF">EJ065_6952</name>
</gene>
<name>A0A410S2N9_CORCK</name>
<evidence type="ECO:0008006" key="3">
    <source>
        <dbReference type="Google" id="ProtNLM"/>
    </source>
</evidence>